<feature type="region of interest" description="Disordered" evidence="1">
    <location>
        <begin position="182"/>
        <end position="218"/>
    </location>
</feature>
<dbReference type="GO" id="GO:0000011">
    <property type="term" value="P:vacuole inheritance"/>
    <property type="evidence" value="ECO:0007669"/>
    <property type="project" value="TreeGrafter"/>
</dbReference>
<keyword evidence="2" id="KW-1133">Transmembrane helix</keyword>
<name>A0A1X2IUN3_9FUNG</name>
<dbReference type="AlphaFoldDB" id="A0A1X2IUN3"/>
<feature type="compositionally biased region" description="Low complexity" evidence="1">
    <location>
        <begin position="103"/>
        <end position="137"/>
    </location>
</feature>
<feature type="region of interest" description="Disordered" evidence="1">
    <location>
        <begin position="240"/>
        <end position="332"/>
    </location>
</feature>
<dbReference type="Pfam" id="PF12751">
    <property type="entry name" value="Vac7"/>
    <property type="match status" value="1"/>
</dbReference>
<dbReference type="OrthoDB" id="1204at2759"/>
<reference evidence="3 4" key="1">
    <citation type="submission" date="2016-07" db="EMBL/GenBank/DDBJ databases">
        <title>Pervasive Adenine N6-methylation of Active Genes in Fungi.</title>
        <authorList>
            <consortium name="DOE Joint Genome Institute"/>
            <person name="Mondo S.J."/>
            <person name="Dannebaum R.O."/>
            <person name="Kuo R.C."/>
            <person name="Labutti K."/>
            <person name="Haridas S."/>
            <person name="Kuo A."/>
            <person name="Salamov A."/>
            <person name="Ahrendt S.R."/>
            <person name="Lipzen A."/>
            <person name="Sullivan W."/>
            <person name="Andreopoulos W.B."/>
            <person name="Clum A."/>
            <person name="Lindquist E."/>
            <person name="Daum C."/>
            <person name="Ramamoorthy G.K."/>
            <person name="Gryganskyi A."/>
            <person name="Culley D."/>
            <person name="Magnuson J.K."/>
            <person name="James T.Y."/>
            <person name="O'Malley M.A."/>
            <person name="Stajich J.E."/>
            <person name="Spatafora J.W."/>
            <person name="Visel A."/>
            <person name="Grigoriev I.V."/>
        </authorList>
    </citation>
    <scope>NUCLEOTIDE SEQUENCE [LARGE SCALE GENOMIC DNA]</scope>
    <source>
        <strain evidence="3 4">NRRL 1336</strain>
    </source>
</reference>
<organism evidence="3 4">
    <name type="scientific">Absidia repens</name>
    <dbReference type="NCBI Taxonomy" id="90262"/>
    <lineage>
        <taxon>Eukaryota</taxon>
        <taxon>Fungi</taxon>
        <taxon>Fungi incertae sedis</taxon>
        <taxon>Mucoromycota</taxon>
        <taxon>Mucoromycotina</taxon>
        <taxon>Mucoromycetes</taxon>
        <taxon>Mucorales</taxon>
        <taxon>Cunninghamellaceae</taxon>
        <taxon>Absidia</taxon>
    </lineage>
</organism>
<dbReference type="InterPro" id="IPR024260">
    <property type="entry name" value="Vac7"/>
</dbReference>
<dbReference type="Proteomes" id="UP000193560">
    <property type="component" value="Unassembled WGS sequence"/>
</dbReference>
<evidence type="ECO:0000313" key="3">
    <source>
        <dbReference type="EMBL" id="ORZ22472.1"/>
    </source>
</evidence>
<dbReference type="GO" id="GO:0070772">
    <property type="term" value="C:PAS complex"/>
    <property type="evidence" value="ECO:0007669"/>
    <property type="project" value="TreeGrafter"/>
</dbReference>
<feature type="compositionally biased region" description="Polar residues" evidence="1">
    <location>
        <begin position="1"/>
        <end position="14"/>
    </location>
</feature>
<protein>
    <recommendedName>
        <fullName evidence="5">Vacuolar segregation subunit 7-domain-containing protein</fullName>
    </recommendedName>
</protein>
<gene>
    <name evidence="3" type="ORF">BCR42DRAFT_345339</name>
</gene>
<feature type="region of interest" description="Disordered" evidence="1">
    <location>
        <begin position="80"/>
        <end position="146"/>
    </location>
</feature>
<evidence type="ECO:0000256" key="1">
    <source>
        <dbReference type="SAM" id="MobiDB-lite"/>
    </source>
</evidence>
<keyword evidence="4" id="KW-1185">Reference proteome</keyword>
<feature type="transmembrane region" description="Helical" evidence="2">
    <location>
        <begin position="369"/>
        <end position="389"/>
    </location>
</feature>
<evidence type="ECO:0008006" key="5">
    <source>
        <dbReference type="Google" id="ProtNLM"/>
    </source>
</evidence>
<dbReference type="GO" id="GO:1903778">
    <property type="term" value="P:protein localization to vacuolar membrane"/>
    <property type="evidence" value="ECO:0007669"/>
    <property type="project" value="TreeGrafter"/>
</dbReference>
<proteinExistence type="predicted"/>
<keyword evidence="2" id="KW-0812">Transmembrane</keyword>
<dbReference type="STRING" id="90262.A0A1X2IUN3"/>
<dbReference type="PANTHER" id="PTHR28258">
    <property type="entry name" value="VACUOLAR SEGREGATION PROTEIN 7"/>
    <property type="match status" value="1"/>
</dbReference>
<dbReference type="PANTHER" id="PTHR28258:SF1">
    <property type="entry name" value="VACUOLAR SEGREGATION PROTEIN 7"/>
    <property type="match status" value="1"/>
</dbReference>
<feature type="region of interest" description="Disordered" evidence="1">
    <location>
        <begin position="1"/>
        <end position="44"/>
    </location>
</feature>
<accession>A0A1X2IUN3</accession>
<evidence type="ECO:0000256" key="2">
    <source>
        <dbReference type="SAM" id="Phobius"/>
    </source>
</evidence>
<sequence>MDSTGDSASQASSFTDDEKKQPSPTMRQSTRRAPPIPTPPFLNKFATTANDKYTQSLRRDLLLSNFDRNLTVEQAHFDATPSLGVPQDNFAVTGNPGGSSIPSDLSNGSANDNNNSNNSDNNYNNSHNNNNNNIVNNPEYYGHTNNGYNDEHNYYATNNGNSSIYPPNIGAHSPPLGPMLTPPAESNHISRRTSNTKLDAKRKQVKRTPMHSTATPSEYFHRNLVDAVSNVEDSDENEYYVYPYSGGEHNGNTSDHYRPSAPRSLRSKKSNPGPQLLRSSLSTHDLKQPKPHRPKLRNYVMDPHSSKKDYAATRYQDSGPWRSSRRNQSRRYLPTYQQVTDGYASDDESEALLWNEDRRKRNAHRCPTLWTLFGSISLFFLLCFMLLLYGGTKPLQDVSISMGRVLASDKELIFDLHVTAYNPNGWTVHVAEGDISVFAFSRIVPLLTTDAYSRLNKTTAESSYSGADPAEYLGSFYHFDEPLAFSSSILSSQPSQAVSQIRIKSPGDDQGGNERWSRIIRYSYGLLARGVLSYHPLGLPGVHSQTVAICNVAEVDPTTGIVSGDPDQGYCAITS</sequence>
<keyword evidence="2" id="KW-0472">Membrane</keyword>
<evidence type="ECO:0000313" key="4">
    <source>
        <dbReference type="Proteomes" id="UP000193560"/>
    </source>
</evidence>
<comment type="caution">
    <text evidence="3">The sequence shown here is derived from an EMBL/GenBank/DDBJ whole genome shotgun (WGS) entry which is preliminary data.</text>
</comment>
<dbReference type="GO" id="GO:0010513">
    <property type="term" value="P:positive regulation of phosphatidylinositol biosynthetic process"/>
    <property type="evidence" value="ECO:0007669"/>
    <property type="project" value="TreeGrafter"/>
</dbReference>
<dbReference type="GO" id="GO:0000329">
    <property type="term" value="C:fungal-type vacuole membrane"/>
    <property type="evidence" value="ECO:0007669"/>
    <property type="project" value="TreeGrafter"/>
</dbReference>
<feature type="compositionally biased region" description="Polar residues" evidence="1">
    <location>
        <begin position="270"/>
        <end position="283"/>
    </location>
</feature>
<dbReference type="EMBL" id="MCGE01000004">
    <property type="protein sequence ID" value="ORZ22472.1"/>
    <property type="molecule type" value="Genomic_DNA"/>
</dbReference>